<feature type="compositionally biased region" description="Acidic residues" evidence="1">
    <location>
        <begin position="7"/>
        <end position="21"/>
    </location>
</feature>
<sequence length="119" mass="12472">MAPPESLEPDSGDKEEDAPVDFGVEDGFVDADVGDPVAAAFAFARDVAIVELPVAEPAMLDCVPARTCASRTTPAPEVQQLSESLQHQSSLIVVPLQGVIVEMSHIAIGAKVYRLCALA</sequence>
<organism evidence="2 3">
    <name type="scientific">Didymella pomorum</name>
    <dbReference type="NCBI Taxonomy" id="749634"/>
    <lineage>
        <taxon>Eukaryota</taxon>
        <taxon>Fungi</taxon>
        <taxon>Dikarya</taxon>
        <taxon>Ascomycota</taxon>
        <taxon>Pezizomycotina</taxon>
        <taxon>Dothideomycetes</taxon>
        <taxon>Pleosporomycetidae</taxon>
        <taxon>Pleosporales</taxon>
        <taxon>Pleosporineae</taxon>
        <taxon>Didymellaceae</taxon>
        <taxon>Didymella</taxon>
    </lineage>
</organism>
<accession>A0A9W8ZDY1</accession>
<name>A0A9W8ZDY1_9PLEO</name>
<dbReference type="AlphaFoldDB" id="A0A9W8ZDY1"/>
<dbReference type="Proteomes" id="UP001140510">
    <property type="component" value="Unassembled WGS sequence"/>
</dbReference>
<gene>
    <name evidence="2" type="ORF">N0V91_005640</name>
</gene>
<proteinExistence type="predicted"/>
<evidence type="ECO:0000256" key="1">
    <source>
        <dbReference type="SAM" id="MobiDB-lite"/>
    </source>
</evidence>
<feature type="region of interest" description="Disordered" evidence="1">
    <location>
        <begin position="1"/>
        <end position="21"/>
    </location>
</feature>
<evidence type="ECO:0000313" key="2">
    <source>
        <dbReference type="EMBL" id="KAJ4404904.1"/>
    </source>
</evidence>
<dbReference type="EMBL" id="JAPEVA010000039">
    <property type="protein sequence ID" value="KAJ4404904.1"/>
    <property type="molecule type" value="Genomic_DNA"/>
</dbReference>
<comment type="caution">
    <text evidence="2">The sequence shown here is derived from an EMBL/GenBank/DDBJ whole genome shotgun (WGS) entry which is preliminary data.</text>
</comment>
<evidence type="ECO:0000313" key="3">
    <source>
        <dbReference type="Proteomes" id="UP001140510"/>
    </source>
</evidence>
<protein>
    <submittedName>
        <fullName evidence="2">Uncharacterized protein</fullName>
    </submittedName>
</protein>
<reference evidence="2" key="1">
    <citation type="submission" date="2022-10" db="EMBL/GenBank/DDBJ databases">
        <title>Tapping the CABI collections for fungal endophytes: first genome assemblies for Collariella, Neodidymelliopsis, Ascochyta clinopodiicola, Didymella pomorum, Didymosphaeria variabile, Neocosmospora piperis and Neocucurbitaria cava.</title>
        <authorList>
            <person name="Hill R."/>
        </authorList>
    </citation>
    <scope>NUCLEOTIDE SEQUENCE</scope>
    <source>
        <strain evidence="2">IMI 355091</strain>
    </source>
</reference>
<keyword evidence="3" id="KW-1185">Reference proteome</keyword>